<keyword evidence="6 10" id="KW-0418">Kinase</keyword>
<comment type="catalytic activity">
    <reaction evidence="1">
        <text>ATP + protein L-histidine = ADP + protein N-phospho-L-histidine.</text>
        <dbReference type="EC" id="2.7.13.3"/>
    </reaction>
</comment>
<dbReference type="EC" id="2.7.13.3" evidence="2"/>
<evidence type="ECO:0000256" key="8">
    <source>
        <dbReference type="ARBA" id="ARBA00023012"/>
    </source>
</evidence>
<sequence>MMESSQVDERVLILAPVGRDGPAMAALLMGHGFAAVVCESSAELRASMTEGAGALLLTEEALELARLPELLERLQAQPSWSELPLIILTHGGESRRGRLLDTVAAAAGGISVLERPIGTATLVRAVEVAVRSRRRQYQVRNLLVESAKQIAELKENERTIRFQEERLRKVEKLAAAGQLAASLAHEINNPLAAVTNALYILQNYSELPEETNSLVNTAASEIARVSRIVKQSLSYYRVDRSPKEVDLAQILEESLRIFEEKFRKSDLQVRARIRPHITILGFGDEIRQAIDNLLLNAVEATPKGGRLAVSLRWSRDRKDESQPGIARLTIADTGLGISREQRSRLFEPFFTTKAEKGNGLGLWVVRGIVTKHEGSIRIWSSTRESCRGTAVSILWPLQQKGAAAVAQPVNVVAHGK</sequence>
<proteinExistence type="predicted"/>
<dbReference type="GO" id="GO:0000155">
    <property type="term" value="F:phosphorelay sensor kinase activity"/>
    <property type="evidence" value="ECO:0007669"/>
    <property type="project" value="InterPro"/>
</dbReference>
<accession>A0A9J7BIT7</accession>
<organism evidence="10 11">
    <name type="scientific">Occallatibacter riparius</name>
    <dbReference type="NCBI Taxonomy" id="1002689"/>
    <lineage>
        <taxon>Bacteria</taxon>
        <taxon>Pseudomonadati</taxon>
        <taxon>Acidobacteriota</taxon>
        <taxon>Terriglobia</taxon>
        <taxon>Terriglobales</taxon>
        <taxon>Acidobacteriaceae</taxon>
        <taxon>Occallatibacter</taxon>
    </lineage>
</organism>
<dbReference type="InterPro" id="IPR003594">
    <property type="entry name" value="HATPase_dom"/>
</dbReference>
<reference evidence="10" key="1">
    <citation type="submission" date="2021-04" db="EMBL/GenBank/DDBJ databases">
        <title>Phylogenetic analysis of Acidobacteriaceae.</title>
        <authorList>
            <person name="Qiu L."/>
            <person name="Zhang Q."/>
        </authorList>
    </citation>
    <scope>NUCLEOTIDE SEQUENCE</scope>
    <source>
        <strain evidence="10">DSM 25168</strain>
    </source>
</reference>
<dbReference type="KEGG" id="orp:MOP44_18755"/>
<dbReference type="RefSeq" id="WP_260791787.1">
    <property type="nucleotide sequence ID" value="NZ_CP093313.1"/>
</dbReference>
<dbReference type="Pfam" id="PF02518">
    <property type="entry name" value="HATPase_c"/>
    <property type="match status" value="1"/>
</dbReference>
<dbReference type="InterPro" id="IPR003661">
    <property type="entry name" value="HisK_dim/P_dom"/>
</dbReference>
<dbReference type="Pfam" id="PF00512">
    <property type="entry name" value="HisKA"/>
    <property type="match status" value="1"/>
</dbReference>
<gene>
    <name evidence="10" type="ORF">MOP44_18755</name>
</gene>
<dbReference type="SMART" id="SM00388">
    <property type="entry name" value="HisKA"/>
    <property type="match status" value="1"/>
</dbReference>
<dbReference type="SUPFAM" id="SSF47384">
    <property type="entry name" value="Homodimeric domain of signal transducing histidine kinase"/>
    <property type="match status" value="1"/>
</dbReference>
<dbReference type="AlphaFoldDB" id="A0A9J7BIT7"/>
<evidence type="ECO:0000256" key="1">
    <source>
        <dbReference type="ARBA" id="ARBA00000085"/>
    </source>
</evidence>
<dbReference type="PROSITE" id="PS50109">
    <property type="entry name" value="HIS_KIN"/>
    <property type="match status" value="1"/>
</dbReference>
<protein>
    <recommendedName>
        <fullName evidence="2">histidine kinase</fullName>
        <ecNumber evidence="2">2.7.13.3</ecNumber>
    </recommendedName>
</protein>
<evidence type="ECO:0000256" key="3">
    <source>
        <dbReference type="ARBA" id="ARBA00022553"/>
    </source>
</evidence>
<dbReference type="Gene3D" id="1.10.287.130">
    <property type="match status" value="1"/>
</dbReference>
<dbReference type="SUPFAM" id="SSF55874">
    <property type="entry name" value="ATPase domain of HSP90 chaperone/DNA topoisomerase II/histidine kinase"/>
    <property type="match status" value="1"/>
</dbReference>
<dbReference type="GO" id="GO:0005524">
    <property type="term" value="F:ATP binding"/>
    <property type="evidence" value="ECO:0007669"/>
    <property type="project" value="UniProtKB-KW"/>
</dbReference>
<evidence type="ECO:0000256" key="4">
    <source>
        <dbReference type="ARBA" id="ARBA00022679"/>
    </source>
</evidence>
<evidence type="ECO:0000256" key="7">
    <source>
        <dbReference type="ARBA" id="ARBA00022840"/>
    </source>
</evidence>
<evidence type="ECO:0000256" key="6">
    <source>
        <dbReference type="ARBA" id="ARBA00022777"/>
    </source>
</evidence>
<dbReference type="SMART" id="SM00387">
    <property type="entry name" value="HATPase_c"/>
    <property type="match status" value="1"/>
</dbReference>
<keyword evidence="7" id="KW-0067">ATP-binding</keyword>
<evidence type="ECO:0000259" key="9">
    <source>
        <dbReference type="PROSITE" id="PS50109"/>
    </source>
</evidence>
<evidence type="ECO:0000313" key="10">
    <source>
        <dbReference type="EMBL" id="UWZ82599.1"/>
    </source>
</evidence>
<feature type="domain" description="Histidine kinase" evidence="9">
    <location>
        <begin position="182"/>
        <end position="399"/>
    </location>
</feature>
<evidence type="ECO:0000256" key="5">
    <source>
        <dbReference type="ARBA" id="ARBA00022741"/>
    </source>
</evidence>
<keyword evidence="11" id="KW-1185">Reference proteome</keyword>
<dbReference type="SUPFAM" id="SSF52172">
    <property type="entry name" value="CheY-like"/>
    <property type="match status" value="1"/>
</dbReference>
<evidence type="ECO:0000313" key="11">
    <source>
        <dbReference type="Proteomes" id="UP001059380"/>
    </source>
</evidence>
<keyword evidence="5" id="KW-0547">Nucleotide-binding</keyword>
<dbReference type="EMBL" id="CP093313">
    <property type="protein sequence ID" value="UWZ82599.1"/>
    <property type="molecule type" value="Genomic_DNA"/>
</dbReference>
<dbReference type="PANTHER" id="PTHR43065">
    <property type="entry name" value="SENSOR HISTIDINE KINASE"/>
    <property type="match status" value="1"/>
</dbReference>
<dbReference type="PANTHER" id="PTHR43065:SF10">
    <property type="entry name" value="PEROXIDE STRESS-ACTIVATED HISTIDINE KINASE MAK3"/>
    <property type="match status" value="1"/>
</dbReference>
<keyword evidence="8" id="KW-0902">Two-component regulatory system</keyword>
<keyword evidence="3" id="KW-0597">Phosphoprotein</keyword>
<name>A0A9J7BIT7_9BACT</name>
<dbReference type="InterPro" id="IPR036890">
    <property type="entry name" value="HATPase_C_sf"/>
</dbReference>
<dbReference type="InterPro" id="IPR036097">
    <property type="entry name" value="HisK_dim/P_sf"/>
</dbReference>
<keyword evidence="4" id="KW-0808">Transferase</keyword>
<dbReference type="InterPro" id="IPR011006">
    <property type="entry name" value="CheY-like_superfamily"/>
</dbReference>
<dbReference type="InterPro" id="IPR005467">
    <property type="entry name" value="His_kinase_dom"/>
</dbReference>
<dbReference type="InterPro" id="IPR004358">
    <property type="entry name" value="Sig_transdc_His_kin-like_C"/>
</dbReference>
<dbReference type="CDD" id="cd00082">
    <property type="entry name" value="HisKA"/>
    <property type="match status" value="1"/>
</dbReference>
<evidence type="ECO:0000256" key="2">
    <source>
        <dbReference type="ARBA" id="ARBA00012438"/>
    </source>
</evidence>
<dbReference type="Gene3D" id="3.30.565.10">
    <property type="entry name" value="Histidine kinase-like ATPase, C-terminal domain"/>
    <property type="match status" value="1"/>
</dbReference>
<dbReference type="PRINTS" id="PR00344">
    <property type="entry name" value="BCTRLSENSOR"/>
</dbReference>
<dbReference type="Proteomes" id="UP001059380">
    <property type="component" value="Chromosome"/>
</dbReference>